<name>A0A0F6R9A3_9CAUD</name>
<keyword evidence="2" id="KW-1185">Reference proteome</keyword>
<reference evidence="1 2" key="1">
    <citation type="journal article" date="2015" name="BMC Genomics">
        <title>Analysis of whole genome sequencing for the Escherichia coli O157:H7 typing phages.</title>
        <authorList>
            <person name="Cowley L.A."/>
            <person name="Beckett S.J."/>
            <person name="Chase-Topping M."/>
            <person name="Perry N."/>
            <person name="Dallman T.J."/>
            <person name="Gally D.L."/>
            <person name="Jenkins C."/>
        </authorList>
    </citation>
    <scope>NUCLEOTIDE SEQUENCE [LARGE SCALE GENOMIC DNA]</scope>
</reference>
<protein>
    <submittedName>
        <fullName evidence="1">Uncharacterized protein</fullName>
    </submittedName>
</protein>
<evidence type="ECO:0000313" key="2">
    <source>
        <dbReference type="Proteomes" id="UP000257866"/>
    </source>
</evidence>
<evidence type="ECO:0000313" key="1">
    <source>
        <dbReference type="EMBL" id="AKE47084.1"/>
    </source>
</evidence>
<gene>
    <name evidence="1" type="ORF">ECTP14_02315</name>
</gene>
<dbReference type="EMBL" id="KP869112">
    <property type="protein sequence ID" value="AKE47084.1"/>
    <property type="molecule type" value="Genomic_DNA"/>
</dbReference>
<dbReference type="Pfam" id="PF13455">
    <property type="entry name" value="MUG113"/>
    <property type="match status" value="1"/>
</dbReference>
<accession>A0A0F6R9A3</accession>
<sequence>MRKLTTEDFIEGAKAVHGDKYDYSKVKYVGAHTKVVIICPEHGEFKKTLGDHLRKKQGCPKCQIEAERAASAEKFKAEAEAKYNYKYDYSKVEYVNAKTKVVIVCPVHGEFEQKPYNHLREGGCRKCGGTERKTTEEWIAEAKALHGDKYDYSLVNYKTCNDKVEIICNTCGAHFPQRPHDHAPSGNGCPECGKKKVAEVSRKTQRKKASEVAKRFEARARAIHKDKYDYSRVEYVNRETEVTIICPIHGEFTQKPFVHINQKAGCQKCAKVGFLSHEHGSLYIMVDDLEVPTMMKIGVSVRVDERRKDVLKRAKKAGARFSDLHVIKTWEGTTDDMQTLEKAMHQALSQYKINFTEKFDGCREFFYYRPEVFELVEEHLKKFANK</sequence>
<dbReference type="Proteomes" id="UP000257866">
    <property type="component" value="Segment"/>
</dbReference>
<proteinExistence type="predicted"/>
<organism evidence="1 2">
    <name type="scientific">Escherichia coli O157 typing phage 14</name>
    <dbReference type="NCBI Taxonomy" id="1508676"/>
    <lineage>
        <taxon>Viruses</taxon>
        <taxon>Duplodnaviria</taxon>
        <taxon>Heunggongvirae</taxon>
        <taxon>Uroviricota</taxon>
        <taxon>Caudoviricetes</taxon>
        <taxon>Vequintavirinae</taxon>
        <taxon>Vequintavirus</taxon>
        <taxon>Vequintavirus TP14</taxon>
    </lineage>
</organism>